<name>A0A5B7CF09_PORTR</name>
<organism evidence="1 2">
    <name type="scientific">Portunus trituberculatus</name>
    <name type="common">Swimming crab</name>
    <name type="synonym">Neptunus trituberculatus</name>
    <dbReference type="NCBI Taxonomy" id="210409"/>
    <lineage>
        <taxon>Eukaryota</taxon>
        <taxon>Metazoa</taxon>
        <taxon>Ecdysozoa</taxon>
        <taxon>Arthropoda</taxon>
        <taxon>Crustacea</taxon>
        <taxon>Multicrustacea</taxon>
        <taxon>Malacostraca</taxon>
        <taxon>Eumalacostraca</taxon>
        <taxon>Eucarida</taxon>
        <taxon>Decapoda</taxon>
        <taxon>Pleocyemata</taxon>
        <taxon>Brachyura</taxon>
        <taxon>Eubrachyura</taxon>
        <taxon>Portunoidea</taxon>
        <taxon>Portunidae</taxon>
        <taxon>Portuninae</taxon>
        <taxon>Portunus</taxon>
    </lineage>
</organism>
<evidence type="ECO:0000313" key="2">
    <source>
        <dbReference type="Proteomes" id="UP000324222"/>
    </source>
</evidence>
<dbReference type="EMBL" id="VSRR010000009">
    <property type="protein sequence ID" value="MPC07828.1"/>
    <property type="molecule type" value="Genomic_DNA"/>
</dbReference>
<dbReference type="AlphaFoldDB" id="A0A5B7CF09"/>
<comment type="caution">
    <text evidence="1">The sequence shown here is derived from an EMBL/GenBank/DDBJ whole genome shotgun (WGS) entry which is preliminary data.</text>
</comment>
<sequence length="70" mass="7902">MRECKLRLMFITVNIGVKMSGITRVEEVMECEWRSSLGVFCRALSSLGPWVVGSSPTKFDYCQILPRMAG</sequence>
<accession>A0A5B7CF09</accession>
<reference evidence="1 2" key="1">
    <citation type="submission" date="2019-05" db="EMBL/GenBank/DDBJ databases">
        <title>Another draft genome of Portunus trituberculatus and its Hox gene families provides insights of decapod evolution.</title>
        <authorList>
            <person name="Jeong J.-H."/>
            <person name="Song I."/>
            <person name="Kim S."/>
            <person name="Choi T."/>
            <person name="Kim D."/>
            <person name="Ryu S."/>
            <person name="Kim W."/>
        </authorList>
    </citation>
    <scope>NUCLEOTIDE SEQUENCE [LARGE SCALE GENOMIC DNA]</scope>
    <source>
        <tissue evidence="1">Muscle</tissue>
    </source>
</reference>
<keyword evidence="2" id="KW-1185">Reference proteome</keyword>
<proteinExistence type="predicted"/>
<protein>
    <submittedName>
        <fullName evidence="1">Uncharacterized protein</fullName>
    </submittedName>
</protein>
<gene>
    <name evidence="1" type="ORF">E2C01_000395</name>
</gene>
<evidence type="ECO:0000313" key="1">
    <source>
        <dbReference type="EMBL" id="MPC07828.1"/>
    </source>
</evidence>
<dbReference type="Proteomes" id="UP000324222">
    <property type="component" value="Unassembled WGS sequence"/>
</dbReference>